<keyword evidence="1" id="KW-0479">Metal-binding</keyword>
<dbReference type="AlphaFoldDB" id="A0A9Q9AEC4"/>
<evidence type="ECO:0000256" key="2">
    <source>
        <dbReference type="ARBA" id="ARBA00022737"/>
    </source>
</evidence>
<feature type="domain" description="C2H2-type" evidence="7">
    <location>
        <begin position="234"/>
        <end position="269"/>
    </location>
</feature>
<evidence type="ECO:0000256" key="4">
    <source>
        <dbReference type="ARBA" id="ARBA00022833"/>
    </source>
</evidence>
<dbReference type="InterPro" id="IPR036236">
    <property type="entry name" value="Znf_C2H2_sf"/>
</dbReference>
<evidence type="ECO:0000259" key="7">
    <source>
        <dbReference type="PROSITE" id="PS50157"/>
    </source>
</evidence>
<reference evidence="8" key="1">
    <citation type="submission" date="2022-06" db="EMBL/GenBank/DDBJ databases">
        <title>Complete genome sequences of two strains of the flax pathogen Septoria linicola.</title>
        <authorList>
            <person name="Lapalu N."/>
            <person name="Simon A."/>
            <person name="Demenou B."/>
            <person name="Paumier D."/>
            <person name="Guillot M.-P."/>
            <person name="Gout L."/>
            <person name="Valade R."/>
        </authorList>
    </citation>
    <scope>NUCLEOTIDE SEQUENCE</scope>
    <source>
        <strain evidence="8">SE15195</strain>
    </source>
</reference>
<dbReference type="Pfam" id="PF00096">
    <property type="entry name" value="zf-C2H2"/>
    <property type="match status" value="4"/>
</dbReference>
<feature type="domain" description="C2H2-type" evidence="7">
    <location>
        <begin position="163"/>
        <end position="202"/>
    </location>
</feature>
<evidence type="ECO:0000313" key="9">
    <source>
        <dbReference type="Proteomes" id="UP001056384"/>
    </source>
</evidence>
<keyword evidence="9" id="KW-1185">Reference proteome</keyword>
<dbReference type="SMART" id="SM00355">
    <property type="entry name" value="ZnF_C2H2"/>
    <property type="match status" value="9"/>
</dbReference>
<keyword evidence="2" id="KW-0677">Repeat</keyword>
<feature type="domain" description="C2H2-type" evidence="7">
    <location>
        <begin position="133"/>
        <end position="163"/>
    </location>
</feature>
<evidence type="ECO:0000256" key="3">
    <source>
        <dbReference type="ARBA" id="ARBA00022771"/>
    </source>
</evidence>
<feature type="region of interest" description="Disordered" evidence="6">
    <location>
        <begin position="79"/>
        <end position="100"/>
    </location>
</feature>
<evidence type="ECO:0000313" key="8">
    <source>
        <dbReference type="EMBL" id="USW47555.1"/>
    </source>
</evidence>
<feature type="domain" description="C2H2-type" evidence="7">
    <location>
        <begin position="103"/>
        <end position="132"/>
    </location>
</feature>
<dbReference type="GO" id="GO:0008270">
    <property type="term" value="F:zinc ion binding"/>
    <property type="evidence" value="ECO:0007669"/>
    <property type="project" value="UniProtKB-KW"/>
</dbReference>
<protein>
    <submittedName>
        <fullName evidence="8">Zinc finger C2H2-type</fullName>
    </submittedName>
</protein>
<name>A0A9Q9AEC4_9PEZI</name>
<evidence type="ECO:0000256" key="5">
    <source>
        <dbReference type="PROSITE-ProRule" id="PRU00042"/>
    </source>
</evidence>
<dbReference type="PANTHER" id="PTHR24409:SF295">
    <property type="entry name" value="AZ2-RELATED"/>
    <property type="match status" value="1"/>
</dbReference>
<dbReference type="PANTHER" id="PTHR24409">
    <property type="entry name" value="ZINC FINGER PROTEIN 142"/>
    <property type="match status" value="1"/>
</dbReference>
<keyword evidence="3 5" id="KW-0863">Zinc-finger</keyword>
<proteinExistence type="predicted"/>
<dbReference type="OrthoDB" id="4748970at2759"/>
<dbReference type="GO" id="GO:0000977">
    <property type="term" value="F:RNA polymerase II transcription regulatory region sequence-specific DNA binding"/>
    <property type="evidence" value="ECO:0007669"/>
    <property type="project" value="TreeGrafter"/>
</dbReference>
<dbReference type="Proteomes" id="UP001056384">
    <property type="component" value="Chromosome 1"/>
</dbReference>
<dbReference type="PROSITE" id="PS00028">
    <property type="entry name" value="ZINC_FINGER_C2H2_1"/>
    <property type="match status" value="4"/>
</dbReference>
<dbReference type="EMBL" id="CP099418">
    <property type="protein sequence ID" value="USW47555.1"/>
    <property type="molecule type" value="Genomic_DNA"/>
</dbReference>
<gene>
    <name evidence="8" type="ORF">Slin15195_G008740</name>
</gene>
<keyword evidence="4" id="KW-0862">Zinc</keyword>
<feature type="domain" description="C2H2-type" evidence="7">
    <location>
        <begin position="349"/>
        <end position="377"/>
    </location>
</feature>
<dbReference type="PROSITE" id="PS50157">
    <property type="entry name" value="ZINC_FINGER_C2H2_2"/>
    <property type="match status" value="6"/>
</dbReference>
<dbReference type="Gene3D" id="3.30.160.60">
    <property type="entry name" value="Classic Zinc Finger"/>
    <property type="match status" value="5"/>
</dbReference>
<dbReference type="GO" id="GO:0005634">
    <property type="term" value="C:nucleus"/>
    <property type="evidence" value="ECO:0007669"/>
    <property type="project" value="TreeGrafter"/>
</dbReference>
<feature type="compositionally biased region" description="Polar residues" evidence="6">
    <location>
        <begin position="84"/>
        <end position="93"/>
    </location>
</feature>
<sequence length="610" mass="67894">MSATASSPTAKRKRAGPVSTAMGDVYVDTTPRKKRARFDVMASSNADDDNSGGGGSDDAASYAGSYTAYADSVNTVGSIHETETPATDASSTRSKSKPREKKFACSWPQCCKKYARPVQLQAHMNSHTGQRPFKCEEDGCDKDFVKREHLTRHIKDKHGDQSFTCIQLIYNDVKGKQVECGRTFSSQTKLKRHIAAHEDKEETTCSWEGCGKVFRKLDTLQRHIKVDHLGEDAYICTRKTADGHACGQSFPTPSQLKSHEKKEHESPKYICDVCVNTDPVPPSELIVNDLDDEFLPGPEDLVALDDEPDHSMMDTLSLNERAVPRPSPGPGRFHTLHELQRHNRLYHPPTCADCGKLCKSQKDLNAHMDIEHSGDSGTAKSHVQPKKFVCPHEGCVRSTLENGFAKKGNMQQHVKSTHSKEKKFVCGEYDLSGVGKLEGWTGMGCGRVMGTKQSLIGHIRTQHMGLPALVSKRTGLLEQDRTYRVPRSSVDTCAVDDPSEVGALDSDIKDDPASDKMLSMITGFGYDQLRPFVCLERARGCQGRFTKAHELAYHLEMTHDWNVDDINDAIDDPDTFAPDPEDNLLRQMLKKELQRPEETMVDPQLEVMQM</sequence>
<dbReference type="SUPFAM" id="SSF57667">
    <property type="entry name" value="beta-beta-alpha zinc fingers"/>
    <property type="match status" value="2"/>
</dbReference>
<feature type="region of interest" description="Disordered" evidence="6">
    <location>
        <begin position="1"/>
        <end position="61"/>
    </location>
</feature>
<evidence type="ECO:0000256" key="1">
    <source>
        <dbReference type="ARBA" id="ARBA00022723"/>
    </source>
</evidence>
<accession>A0A9Q9AEC4</accession>
<evidence type="ECO:0000256" key="6">
    <source>
        <dbReference type="SAM" id="MobiDB-lite"/>
    </source>
</evidence>
<dbReference type="GO" id="GO:0000981">
    <property type="term" value="F:DNA-binding transcription factor activity, RNA polymerase II-specific"/>
    <property type="evidence" value="ECO:0007669"/>
    <property type="project" value="TreeGrafter"/>
</dbReference>
<organism evidence="8 9">
    <name type="scientific">Septoria linicola</name>
    <dbReference type="NCBI Taxonomy" id="215465"/>
    <lineage>
        <taxon>Eukaryota</taxon>
        <taxon>Fungi</taxon>
        <taxon>Dikarya</taxon>
        <taxon>Ascomycota</taxon>
        <taxon>Pezizomycotina</taxon>
        <taxon>Dothideomycetes</taxon>
        <taxon>Dothideomycetidae</taxon>
        <taxon>Mycosphaerellales</taxon>
        <taxon>Mycosphaerellaceae</taxon>
        <taxon>Septoria</taxon>
    </lineage>
</organism>
<dbReference type="InterPro" id="IPR013087">
    <property type="entry name" value="Znf_C2H2_type"/>
</dbReference>
<feature type="domain" description="C2H2-type" evidence="7">
    <location>
        <begin position="203"/>
        <end position="233"/>
    </location>
</feature>